<dbReference type="GO" id="GO:0005739">
    <property type="term" value="C:mitochondrion"/>
    <property type="evidence" value="ECO:0007669"/>
    <property type="project" value="TreeGrafter"/>
</dbReference>
<evidence type="ECO:0000259" key="12">
    <source>
        <dbReference type="SMART" id="SM00836"/>
    </source>
</evidence>
<dbReference type="GO" id="GO:0004814">
    <property type="term" value="F:arginine-tRNA ligase activity"/>
    <property type="evidence" value="ECO:0007669"/>
    <property type="project" value="UniProtKB-EC"/>
</dbReference>
<dbReference type="PANTHER" id="PTHR11956">
    <property type="entry name" value="ARGINYL-TRNA SYNTHETASE"/>
    <property type="match status" value="1"/>
</dbReference>
<keyword evidence="13" id="KW-1185">Reference proteome</keyword>
<evidence type="ECO:0000256" key="7">
    <source>
        <dbReference type="ARBA" id="ARBA00023146"/>
    </source>
</evidence>
<evidence type="ECO:0000256" key="11">
    <source>
        <dbReference type="RuleBase" id="RU363038"/>
    </source>
</evidence>
<comment type="catalytic activity">
    <reaction evidence="9">
        <text>tRNA(Arg) + L-arginine + ATP = L-arginyl-tRNA(Arg) + AMP + diphosphate</text>
        <dbReference type="Rhea" id="RHEA:20301"/>
        <dbReference type="Rhea" id="RHEA-COMP:9658"/>
        <dbReference type="Rhea" id="RHEA-COMP:9673"/>
        <dbReference type="ChEBI" id="CHEBI:30616"/>
        <dbReference type="ChEBI" id="CHEBI:32682"/>
        <dbReference type="ChEBI" id="CHEBI:33019"/>
        <dbReference type="ChEBI" id="CHEBI:78442"/>
        <dbReference type="ChEBI" id="CHEBI:78513"/>
        <dbReference type="ChEBI" id="CHEBI:456215"/>
        <dbReference type="EC" id="6.1.1.19"/>
    </reaction>
</comment>
<feature type="domain" description="DALR anticodon binding" evidence="12">
    <location>
        <begin position="480"/>
        <end position="606"/>
    </location>
</feature>
<organism evidence="13 14">
    <name type="scientific">Crassostrea virginica</name>
    <name type="common">Eastern oyster</name>
    <dbReference type="NCBI Taxonomy" id="6565"/>
    <lineage>
        <taxon>Eukaryota</taxon>
        <taxon>Metazoa</taxon>
        <taxon>Spiralia</taxon>
        <taxon>Lophotrochozoa</taxon>
        <taxon>Mollusca</taxon>
        <taxon>Bivalvia</taxon>
        <taxon>Autobranchia</taxon>
        <taxon>Pteriomorphia</taxon>
        <taxon>Ostreida</taxon>
        <taxon>Ostreoidea</taxon>
        <taxon>Ostreidae</taxon>
        <taxon>Crassostrea</taxon>
    </lineage>
</organism>
<dbReference type="RefSeq" id="XP_022343511.1">
    <property type="nucleotide sequence ID" value="XM_022487803.1"/>
</dbReference>
<dbReference type="OrthoDB" id="68056at2759"/>
<dbReference type="NCBIfam" id="TIGR00456">
    <property type="entry name" value="argS"/>
    <property type="match status" value="1"/>
</dbReference>
<keyword evidence="6 11" id="KW-0648">Protein biosynthesis</keyword>
<keyword evidence="4 11" id="KW-0547">Nucleotide-binding</keyword>
<reference evidence="14" key="1">
    <citation type="submission" date="2025-08" db="UniProtKB">
        <authorList>
            <consortium name="RefSeq"/>
        </authorList>
    </citation>
    <scope>IDENTIFICATION</scope>
    <source>
        <tissue evidence="14">Whole sample</tissue>
    </source>
</reference>
<evidence type="ECO:0000256" key="1">
    <source>
        <dbReference type="ARBA" id="ARBA00005594"/>
    </source>
</evidence>
<comment type="function">
    <text evidence="10">Catalyzes the attachment of arginine to tRNA(Arg) in a two-step reaction: arginine is first activated by ATP to form Arg-AMP and then transferred to the acceptor end of tRNA(Arg).</text>
</comment>
<keyword evidence="3 11" id="KW-0436">Ligase</keyword>
<keyword evidence="7 11" id="KW-0030">Aminoacyl-tRNA synthetase</keyword>
<evidence type="ECO:0000313" key="14">
    <source>
        <dbReference type="RefSeq" id="XP_022343511.1"/>
    </source>
</evidence>
<dbReference type="GO" id="GO:0005524">
    <property type="term" value="F:ATP binding"/>
    <property type="evidence" value="ECO:0007669"/>
    <property type="project" value="UniProtKB-KW"/>
</dbReference>
<evidence type="ECO:0000256" key="2">
    <source>
        <dbReference type="ARBA" id="ARBA00012837"/>
    </source>
</evidence>
<comment type="similarity">
    <text evidence="1 11">Belongs to the class-I aminoacyl-tRNA synthetase family.</text>
</comment>
<dbReference type="Pfam" id="PF05746">
    <property type="entry name" value="DALR_1"/>
    <property type="match status" value="1"/>
</dbReference>
<dbReference type="InterPro" id="IPR009080">
    <property type="entry name" value="tRNAsynth_Ia_anticodon-bd"/>
</dbReference>
<dbReference type="PRINTS" id="PR01038">
    <property type="entry name" value="TRNASYNTHARG"/>
</dbReference>
<dbReference type="GO" id="GO:0006420">
    <property type="term" value="P:arginyl-tRNA aminoacylation"/>
    <property type="evidence" value="ECO:0007669"/>
    <property type="project" value="InterPro"/>
</dbReference>
<dbReference type="PANTHER" id="PTHR11956:SF11">
    <property type="entry name" value="ARGININE--TRNA LIGASE, MITOCHONDRIAL-RELATED"/>
    <property type="match status" value="1"/>
</dbReference>
<sequence length="606" mass="69780">MSYFKRLVSKKIANALTRRCKSNLKQQDLENEVYFVLKHVHKRNTSEKCPSISVNSRFLQEITQLSRTDLENVVIEKDLDIENIAPGHKGNNLHFMLNPQKFMQEVLREVCKRKNFYGKTENLGSKKLKILVDFSSPNIAKEFHEGHLRSTVIGNSLCNLYQAAGHDVVRVNYLGDWGTQFGVLLSGFEKFGNEASLEENALAHLSEVYVRANKEMKNDPTMTERAGEINKHLEAGNKEYLKMWERFRNISISEYKKLYNTLGVEFDVYEGESMYYNKSKEVIDCLEERGCIERSDTSELVQAWYQCPKSGNKREVVLQKTDGTSLYITRDLAAALERKRKYGIDALQYVVDQRQVGHFINLLNLLNLMEPSESWSKGVDFCRSFGPIEGLSTREGKVLLLRDIIDDLSETMLESMQHPNRKYSTEGCDSAELKQRALTLAVSHLIYTDLRSNHNRPYKWKDELENVKSWKLRKGNVVPVQYCHARLCQLLENPALELTLNPDVSMQHLISKNPTSVSVLPLQLVTQIARLEEVIHEGVHQSQSYCIHHYIESLVALIGKTYENFKVYDKSLTQEEMEARYLLFFCARQTLSNALQLLGIPAMKKV</sequence>
<dbReference type="EC" id="6.1.1.19" evidence="2"/>
<dbReference type="FunFam" id="3.40.50.620:FF:000116">
    <property type="entry name" value="Arginine--tRNA ligase"/>
    <property type="match status" value="1"/>
</dbReference>
<dbReference type="GeneID" id="111136723"/>
<evidence type="ECO:0000313" key="13">
    <source>
        <dbReference type="Proteomes" id="UP000694844"/>
    </source>
</evidence>
<dbReference type="InterPro" id="IPR035684">
    <property type="entry name" value="ArgRS_core"/>
</dbReference>
<dbReference type="KEGG" id="cvn:111136723"/>
<dbReference type="Gene3D" id="3.40.50.620">
    <property type="entry name" value="HUPs"/>
    <property type="match status" value="1"/>
</dbReference>
<proteinExistence type="inferred from homology"/>
<evidence type="ECO:0000256" key="6">
    <source>
        <dbReference type="ARBA" id="ARBA00022917"/>
    </source>
</evidence>
<gene>
    <name evidence="14" type="primary">LOC111136723</name>
</gene>
<evidence type="ECO:0000256" key="4">
    <source>
        <dbReference type="ARBA" id="ARBA00022741"/>
    </source>
</evidence>
<dbReference type="Gene3D" id="1.10.730.10">
    <property type="entry name" value="Isoleucyl-tRNA Synthetase, Domain 1"/>
    <property type="match status" value="1"/>
</dbReference>
<evidence type="ECO:0000256" key="9">
    <source>
        <dbReference type="ARBA" id="ARBA00049339"/>
    </source>
</evidence>
<dbReference type="SMART" id="SM00836">
    <property type="entry name" value="DALR_1"/>
    <property type="match status" value="1"/>
</dbReference>
<protein>
    <recommendedName>
        <fullName evidence="8">Probable arginine--tRNA ligase, mitochondrial</fullName>
        <ecNumber evidence="2">6.1.1.19</ecNumber>
    </recommendedName>
</protein>
<keyword evidence="5 11" id="KW-0067">ATP-binding</keyword>
<name>A0A8B8EU74_CRAVI</name>
<evidence type="ECO:0000256" key="8">
    <source>
        <dbReference type="ARBA" id="ARBA00039495"/>
    </source>
</evidence>
<evidence type="ECO:0000256" key="5">
    <source>
        <dbReference type="ARBA" id="ARBA00022840"/>
    </source>
</evidence>
<evidence type="ECO:0000256" key="3">
    <source>
        <dbReference type="ARBA" id="ARBA00022598"/>
    </source>
</evidence>
<accession>A0A8B8EU74</accession>
<dbReference type="GO" id="GO:0032543">
    <property type="term" value="P:mitochondrial translation"/>
    <property type="evidence" value="ECO:0007669"/>
    <property type="project" value="TreeGrafter"/>
</dbReference>
<dbReference type="InterPro" id="IPR014729">
    <property type="entry name" value="Rossmann-like_a/b/a_fold"/>
</dbReference>
<dbReference type="SUPFAM" id="SSF47323">
    <property type="entry name" value="Anticodon-binding domain of a subclass of class I aminoacyl-tRNA synthetases"/>
    <property type="match status" value="1"/>
</dbReference>
<dbReference type="InterPro" id="IPR001278">
    <property type="entry name" value="Arg-tRNA-ligase"/>
</dbReference>
<evidence type="ECO:0000256" key="10">
    <source>
        <dbReference type="ARBA" id="ARBA00049595"/>
    </source>
</evidence>
<dbReference type="AlphaFoldDB" id="A0A8B8EU74"/>
<dbReference type="Proteomes" id="UP000694844">
    <property type="component" value="Chromosome 5"/>
</dbReference>
<dbReference type="SUPFAM" id="SSF52374">
    <property type="entry name" value="Nucleotidylyl transferase"/>
    <property type="match status" value="1"/>
</dbReference>
<dbReference type="InterPro" id="IPR008909">
    <property type="entry name" value="DALR_anticod-bd"/>
</dbReference>
<dbReference type="Pfam" id="PF00750">
    <property type="entry name" value="tRNA-synt_1d"/>
    <property type="match status" value="1"/>
</dbReference>